<dbReference type="InterPro" id="IPR002634">
    <property type="entry name" value="BolA"/>
</dbReference>
<reference evidence="4" key="1">
    <citation type="submission" date="2017-03" db="EMBL/GenBank/DDBJ databases">
        <title>Genomes of endolithic fungi from Antarctica.</title>
        <authorList>
            <person name="Coleine C."/>
            <person name="Masonjones S."/>
            <person name="Stajich J.E."/>
        </authorList>
    </citation>
    <scope>NUCLEOTIDE SEQUENCE [LARGE SCALE GENOMIC DNA]</scope>
    <source>
        <strain evidence="4">CCFEE 5527</strain>
    </source>
</reference>
<evidence type="ECO:0008006" key="5">
    <source>
        <dbReference type="Google" id="ProtNLM"/>
    </source>
</evidence>
<evidence type="ECO:0000256" key="2">
    <source>
        <dbReference type="RuleBase" id="RU003860"/>
    </source>
</evidence>
<dbReference type="GO" id="GO:0005759">
    <property type="term" value="C:mitochondrial matrix"/>
    <property type="evidence" value="ECO:0007669"/>
    <property type="project" value="TreeGrafter"/>
</dbReference>
<name>A0A1V8SFV8_9PEZI</name>
<dbReference type="PANTHER" id="PTHR46188:SF1">
    <property type="entry name" value="BOLA-LIKE PROTEIN 3"/>
    <property type="match status" value="1"/>
</dbReference>
<dbReference type="InParanoid" id="A0A1V8SFV8"/>
<comment type="similarity">
    <text evidence="1 2">Belongs to the BolA/IbaG family.</text>
</comment>
<dbReference type="AlphaFoldDB" id="A0A1V8SFV8"/>
<comment type="caution">
    <text evidence="3">The sequence shown here is derived from an EMBL/GenBank/DDBJ whole genome shotgun (WGS) entry which is preliminary data.</text>
</comment>
<keyword evidence="4" id="KW-1185">Reference proteome</keyword>
<gene>
    <name evidence="3" type="ORF">B0A48_16321</name>
</gene>
<dbReference type="InterPro" id="IPR036065">
    <property type="entry name" value="BolA-like_sf"/>
</dbReference>
<protein>
    <recommendedName>
        <fullName evidence="5">Bola-like protein</fullName>
    </recommendedName>
</protein>
<evidence type="ECO:0000313" key="3">
    <source>
        <dbReference type="EMBL" id="OQN98015.1"/>
    </source>
</evidence>
<dbReference type="InterPro" id="IPR052275">
    <property type="entry name" value="Mt_Fe-S_assembly_factor"/>
</dbReference>
<dbReference type="Gene3D" id="3.30.300.90">
    <property type="entry name" value="BolA-like"/>
    <property type="match status" value="1"/>
</dbReference>
<dbReference type="FunCoup" id="A0A1V8SFV8">
    <property type="interactions" value="146"/>
</dbReference>
<evidence type="ECO:0000313" key="4">
    <source>
        <dbReference type="Proteomes" id="UP000192596"/>
    </source>
</evidence>
<proteinExistence type="inferred from homology"/>
<dbReference type="PANTHER" id="PTHR46188">
    <property type="entry name" value="BOLA-LIKE PROTEIN 3"/>
    <property type="match status" value="1"/>
</dbReference>
<dbReference type="Proteomes" id="UP000192596">
    <property type="component" value="Unassembled WGS sequence"/>
</dbReference>
<evidence type="ECO:0000256" key="1">
    <source>
        <dbReference type="ARBA" id="ARBA00005578"/>
    </source>
</evidence>
<accession>A0A1V8SFV8</accession>
<dbReference type="EMBL" id="NAJO01000049">
    <property type="protein sequence ID" value="OQN98015.1"/>
    <property type="molecule type" value="Genomic_DNA"/>
</dbReference>
<dbReference type="Pfam" id="PF01722">
    <property type="entry name" value="BolA"/>
    <property type="match status" value="1"/>
</dbReference>
<dbReference type="SUPFAM" id="SSF82657">
    <property type="entry name" value="BolA-like"/>
    <property type="match status" value="1"/>
</dbReference>
<sequence length="92" mass="10043">MTTPVRSTKGVQPPDFLGEGELKVFNILKNSLHPTKLEVQDVSGGCGSMYALDVVSAEFAGLPIVKQHRLVTKVLGEEIKKWHGVQMKTKAP</sequence>
<dbReference type="STRING" id="1507870.A0A1V8SFV8"/>
<dbReference type="OrthoDB" id="203381at2759"/>
<organism evidence="3 4">
    <name type="scientific">Cryoendolithus antarcticus</name>
    <dbReference type="NCBI Taxonomy" id="1507870"/>
    <lineage>
        <taxon>Eukaryota</taxon>
        <taxon>Fungi</taxon>
        <taxon>Dikarya</taxon>
        <taxon>Ascomycota</taxon>
        <taxon>Pezizomycotina</taxon>
        <taxon>Dothideomycetes</taxon>
        <taxon>Dothideomycetidae</taxon>
        <taxon>Cladosporiales</taxon>
        <taxon>Cladosporiaceae</taxon>
        <taxon>Cryoendolithus</taxon>
    </lineage>
</organism>